<evidence type="ECO:0000313" key="13">
    <source>
        <dbReference type="Proteomes" id="UP000515819"/>
    </source>
</evidence>
<dbReference type="GO" id="GO:0051536">
    <property type="term" value="F:iron-sulfur cluster binding"/>
    <property type="evidence" value="ECO:0007669"/>
    <property type="project" value="UniProtKB-KW"/>
</dbReference>
<evidence type="ECO:0000256" key="4">
    <source>
        <dbReference type="ARBA" id="ARBA00022679"/>
    </source>
</evidence>
<dbReference type="NCBIfam" id="NF002806">
    <property type="entry name" value="PRK02948.1"/>
    <property type="match status" value="1"/>
</dbReference>
<dbReference type="PANTHER" id="PTHR11601:SF34">
    <property type="entry name" value="CYSTEINE DESULFURASE"/>
    <property type="match status" value="1"/>
</dbReference>
<dbReference type="GO" id="GO:0031071">
    <property type="term" value="F:cysteine desulfurase activity"/>
    <property type="evidence" value="ECO:0007669"/>
    <property type="project" value="UniProtKB-EC"/>
</dbReference>
<dbReference type="InterPro" id="IPR015422">
    <property type="entry name" value="PyrdxlP-dep_Trfase_small"/>
</dbReference>
<dbReference type="PROSITE" id="PS00595">
    <property type="entry name" value="AA_TRANSFER_CLASS_5"/>
    <property type="match status" value="1"/>
</dbReference>
<evidence type="ECO:0000256" key="10">
    <source>
        <dbReference type="RuleBase" id="RU004504"/>
    </source>
</evidence>
<accession>A0A7G9FJ10</accession>
<dbReference type="Gene3D" id="3.40.640.10">
    <property type="entry name" value="Type I PLP-dependent aspartate aminotransferase-like (Major domain)"/>
    <property type="match status" value="1"/>
</dbReference>
<keyword evidence="8" id="KW-0411">Iron-sulfur</keyword>
<dbReference type="Gene3D" id="3.90.1150.10">
    <property type="entry name" value="Aspartate Aminotransferase, domain 1"/>
    <property type="match status" value="1"/>
</dbReference>
<dbReference type="PANTHER" id="PTHR11601">
    <property type="entry name" value="CYSTEINE DESULFURYLASE FAMILY MEMBER"/>
    <property type="match status" value="1"/>
</dbReference>
<keyword evidence="6" id="KW-0663">Pyridoxal phosphate</keyword>
<keyword evidence="5" id="KW-0479">Metal-binding</keyword>
<comment type="cofactor">
    <cofactor evidence="1 10">
        <name>pyridoxal 5'-phosphate</name>
        <dbReference type="ChEBI" id="CHEBI:597326"/>
    </cofactor>
</comment>
<dbReference type="InterPro" id="IPR015424">
    <property type="entry name" value="PyrdxlP-dep_Trfase"/>
</dbReference>
<name>A0A7G9FJ10_9FIRM</name>
<evidence type="ECO:0000256" key="5">
    <source>
        <dbReference type="ARBA" id="ARBA00022723"/>
    </source>
</evidence>
<feature type="domain" description="Aminotransferase class V" evidence="11">
    <location>
        <begin position="3"/>
        <end position="364"/>
    </location>
</feature>
<dbReference type="PIRSF" id="PIRSF005572">
    <property type="entry name" value="NifS"/>
    <property type="match status" value="1"/>
</dbReference>
<dbReference type="EMBL" id="CP060632">
    <property type="protein sequence ID" value="QNL98541.1"/>
    <property type="molecule type" value="Genomic_DNA"/>
</dbReference>
<protein>
    <recommendedName>
        <fullName evidence="3">cysteine desulfurase</fullName>
        <ecNumber evidence="3">2.8.1.7</ecNumber>
    </recommendedName>
</protein>
<dbReference type="InterPro" id="IPR020578">
    <property type="entry name" value="Aminotrans_V_PyrdxlP_BS"/>
</dbReference>
<comment type="similarity">
    <text evidence="2">Belongs to the class-V pyridoxal-phosphate-dependent aminotransferase family. NifS/IscS subfamily.</text>
</comment>
<evidence type="ECO:0000256" key="1">
    <source>
        <dbReference type="ARBA" id="ARBA00001933"/>
    </source>
</evidence>
<keyword evidence="7" id="KW-0408">Iron</keyword>
<reference evidence="12 13" key="1">
    <citation type="submission" date="2020-08" db="EMBL/GenBank/DDBJ databases">
        <authorList>
            <person name="Liu C."/>
            <person name="Sun Q."/>
        </authorList>
    </citation>
    <scope>NUCLEOTIDE SEQUENCE [LARGE SCALE GENOMIC DNA]</scope>
    <source>
        <strain evidence="12 13">NSJ-4</strain>
    </source>
</reference>
<organism evidence="12 13">
    <name type="scientific">Wujia chipingensis</name>
    <dbReference type="NCBI Taxonomy" id="2763670"/>
    <lineage>
        <taxon>Bacteria</taxon>
        <taxon>Bacillati</taxon>
        <taxon>Bacillota</taxon>
        <taxon>Clostridia</taxon>
        <taxon>Lachnospirales</taxon>
        <taxon>Lachnospiraceae</taxon>
        <taxon>Wujia</taxon>
    </lineage>
</organism>
<proteinExistence type="inferred from homology"/>
<evidence type="ECO:0000256" key="6">
    <source>
        <dbReference type="ARBA" id="ARBA00022898"/>
    </source>
</evidence>
<keyword evidence="13" id="KW-1185">Reference proteome</keyword>
<comment type="catalytic activity">
    <reaction evidence="9">
        <text>(sulfur carrier)-H + L-cysteine = (sulfur carrier)-SH + L-alanine</text>
        <dbReference type="Rhea" id="RHEA:43892"/>
        <dbReference type="Rhea" id="RHEA-COMP:14737"/>
        <dbReference type="Rhea" id="RHEA-COMP:14739"/>
        <dbReference type="ChEBI" id="CHEBI:29917"/>
        <dbReference type="ChEBI" id="CHEBI:35235"/>
        <dbReference type="ChEBI" id="CHEBI:57972"/>
        <dbReference type="ChEBI" id="CHEBI:64428"/>
        <dbReference type="EC" id="2.8.1.7"/>
    </reaction>
</comment>
<dbReference type="Pfam" id="PF00266">
    <property type="entry name" value="Aminotran_5"/>
    <property type="match status" value="1"/>
</dbReference>
<evidence type="ECO:0000256" key="9">
    <source>
        <dbReference type="ARBA" id="ARBA00050776"/>
    </source>
</evidence>
<dbReference type="GO" id="GO:0046872">
    <property type="term" value="F:metal ion binding"/>
    <property type="evidence" value="ECO:0007669"/>
    <property type="project" value="UniProtKB-KW"/>
</dbReference>
<gene>
    <name evidence="12" type="ORF">H9Q76_07150</name>
</gene>
<dbReference type="EC" id="2.8.1.7" evidence="3"/>
<dbReference type="InterPro" id="IPR000192">
    <property type="entry name" value="Aminotrans_V_dom"/>
</dbReference>
<dbReference type="FunFam" id="3.40.640.10:FF:000084">
    <property type="entry name" value="IscS-like cysteine desulfurase"/>
    <property type="match status" value="1"/>
</dbReference>
<dbReference type="Proteomes" id="UP000515819">
    <property type="component" value="Chromosome"/>
</dbReference>
<evidence type="ECO:0000256" key="7">
    <source>
        <dbReference type="ARBA" id="ARBA00023004"/>
    </source>
</evidence>
<dbReference type="InterPro" id="IPR015421">
    <property type="entry name" value="PyrdxlP-dep_Trfase_major"/>
</dbReference>
<dbReference type="SUPFAM" id="SSF53383">
    <property type="entry name" value="PLP-dependent transferases"/>
    <property type="match status" value="1"/>
</dbReference>
<dbReference type="RefSeq" id="WP_249320877.1">
    <property type="nucleotide sequence ID" value="NZ_CP060632.1"/>
</dbReference>
<dbReference type="KEGG" id="wcp:H9Q76_07150"/>
<dbReference type="InterPro" id="IPR016454">
    <property type="entry name" value="Cysteine_dSase"/>
</dbReference>
<evidence type="ECO:0000256" key="8">
    <source>
        <dbReference type="ARBA" id="ARBA00023014"/>
    </source>
</evidence>
<evidence type="ECO:0000313" key="12">
    <source>
        <dbReference type="EMBL" id="QNL98541.1"/>
    </source>
</evidence>
<sequence>MTVYMDHAATTSTHPEVIRAMQPYFHDKFANPSGIYSIAKENRQKIEKCRQMIADTLHAKKNEIYFTAGGSEGDNWALKEIADTYSKKGRHIITTKLEHHGILHTCEYLERHGFEVTYLDVDIYGRVNPVQVERAIRKDTILISVMFANNEIGTIQPIGEIGAIARRHNVLFHTDAVQAYGQIPIDVACLQVDLLTASGHKFRGPKGTGFLYVRDGVKLQSLIHGGAQEQGLRAGTENVPGIVGLATAAYIADAAMEQRMKYEIQIREYMIGELLTTIPYSQLNGHPEQRLPNNINISFQFVDGGALLVMLDTLGICASGGSACTSASKEPSHVLKAIGLSDELARGTIRLTIGEETTKKDADYVIACIRELVGGLREQSPFYEDYQSRFHAVD</sequence>
<evidence type="ECO:0000256" key="2">
    <source>
        <dbReference type="ARBA" id="ARBA00006490"/>
    </source>
</evidence>
<evidence type="ECO:0000259" key="11">
    <source>
        <dbReference type="Pfam" id="PF00266"/>
    </source>
</evidence>
<keyword evidence="4" id="KW-0808">Transferase</keyword>
<evidence type="ECO:0000256" key="3">
    <source>
        <dbReference type="ARBA" id="ARBA00012239"/>
    </source>
</evidence>
<dbReference type="AlphaFoldDB" id="A0A7G9FJ10"/>